<accession>A0ABY5KQP4</accession>
<feature type="transmembrane region" description="Helical" evidence="1">
    <location>
        <begin position="475"/>
        <end position="496"/>
    </location>
</feature>
<evidence type="ECO:0008006" key="4">
    <source>
        <dbReference type="Google" id="ProtNLM"/>
    </source>
</evidence>
<keyword evidence="1" id="KW-0812">Transmembrane</keyword>
<reference evidence="2 3" key="1">
    <citation type="submission" date="2022-07" db="EMBL/GenBank/DDBJ databases">
        <title>Novel species in genus cellulomonas.</title>
        <authorList>
            <person name="Ye L."/>
        </authorList>
    </citation>
    <scope>NUCLEOTIDE SEQUENCE [LARGE SCALE GENOMIC DNA]</scope>
    <source>
        <strain evidence="3">zg-B89</strain>
    </source>
</reference>
<feature type="transmembrane region" description="Helical" evidence="1">
    <location>
        <begin position="396"/>
        <end position="423"/>
    </location>
</feature>
<gene>
    <name evidence="2" type="ORF">NP048_04990</name>
</gene>
<organism evidence="2 3">
    <name type="scientific">Cellulomonas xiejunii</name>
    <dbReference type="NCBI Taxonomy" id="2968083"/>
    <lineage>
        <taxon>Bacteria</taxon>
        <taxon>Bacillati</taxon>
        <taxon>Actinomycetota</taxon>
        <taxon>Actinomycetes</taxon>
        <taxon>Micrococcales</taxon>
        <taxon>Cellulomonadaceae</taxon>
        <taxon>Cellulomonas</taxon>
    </lineage>
</organism>
<feature type="transmembrane region" description="Helical" evidence="1">
    <location>
        <begin position="172"/>
        <end position="198"/>
    </location>
</feature>
<feature type="transmembrane region" description="Helical" evidence="1">
    <location>
        <begin position="444"/>
        <end position="469"/>
    </location>
</feature>
<name>A0ABY5KQP4_9CELL</name>
<keyword evidence="3" id="KW-1185">Reference proteome</keyword>
<feature type="transmembrane region" description="Helical" evidence="1">
    <location>
        <begin position="129"/>
        <end position="151"/>
    </location>
</feature>
<feature type="transmembrane region" description="Helical" evidence="1">
    <location>
        <begin position="299"/>
        <end position="316"/>
    </location>
</feature>
<evidence type="ECO:0000313" key="3">
    <source>
        <dbReference type="Proteomes" id="UP001316384"/>
    </source>
</evidence>
<dbReference type="Proteomes" id="UP001316384">
    <property type="component" value="Chromosome"/>
</dbReference>
<feature type="transmembrane region" description="Helical" evidence="1">
    <location>
        <begin position="365"/>
        <end position="390"/>
    </location>
</feature>
<proteinExistence type="predicted"/>
<feature type="transmembrane region" description="Helical" evidence="1">
    <location>
        <begin position="100"/>
        <end position="123"/>
    </location>
</feature>
<evidence type="ECO:0000256" key="1">
    <source>
        <dbReference type="SAM" id="Phobius"/>
    </source>
</evidence>
<keyword evidence="1" id="KW-0472">Membrane</keyword>
<feature type="transmembrane region" description="Helical" evidence="1">
    <location>
        <begin position="21"/>
        <end position="47"/>
    </location>
</feature>
<feature type="transmembrane region" description="Helical" evidence="1">
    <location>
        <begin position="59"/>
        <end position="79"/>
    </location>
</feature>
<keyword evidence="1" id="KW-1133">Transmembrane helix</keyword>
<dbReference type="RefSeq" id="WP_227578385.1">
    <property type="nucleotide sequence ID" value="NZ_CP101987.1"/>
</dbReference>
<evidence type="ECO:0000313" key="2">
    <source>
        <dbReference type="EMBL" id="UUI72807.1"/>
    </source>
</evidence>
<dbReference type="EMBL" id="CP101987">
    <property type="protein sequence ID" value="UUI72807.1"/>
    <property type="molecule type" value="Genomic_DNA"/>
</dbReference>
<feature type="transmembrane region" description="Helical" evidence="1">
    <location>
        <begin position="322"/>
        <end position="345"/>
    </location>
</feature>
<sequence length="518" mass="53033">MVAHLVRLKLTLLRNGLRRSVWQVIGLIVAALYGLSFAAAAVAGSVALGFVEVALRADILVVVGSLVVAGWWLVPLVAFGVDATLDPRRFVTFGVTRRDLLVGLTIAGLIGIPGLVTALGALATPLAWWRTPVAAVAALVGAVLAVLTCTIGARATTTALAPVIGRRRVREVVAALAVLPFIFLGPITSAFTGAATGVEGISAAARVLAWTPFGAPWAFAPAVVAGEWGALALRLLVVLLTIVLALRVWSWALDRTLTDPVGEGGSAQSRGLGWFGRLPATQTGAVAARAASYWVRDPRYAVAVIIVPVLPVLLAFSNPGSAIVLVAGPVAAFTVGWSISADVAYDGTAFWTHLAAPLRGAADRWGRVVVAGTIGLVMTTVMVVGTVWYADRWDALPALLGAGVGLLLIALGGASVVSAAVVYPVQLPGENPFGTKQGASAAAFTSQFAGFVAVGTIGAPVAVLALLSVVRESAALGWAAVAVGAVSGVLALLGGVRLGGSMLERRGPDLLQRMRSFT</sequence>
<protein>
    <recommendedName>
        <fullName evidence="4">Transporter</fullName>
    </recommendedName>
</protein>
<feature type="transmembrane region" description="Helical" evidence="1">
    <location>
        <begin position="218"/>
        <end position="246"/>
    </location>
</feature>